<proteinExistence type="predicted"/>
<dbReference type="SUPFAM" id="SSF48371">
    <property type="entry name" value="ARM repeat"/>
    <property type="match status" value="1"/>
</dbReference>
<dbReference type="InterPro" id="IPR016024">
    <property type="entry name" value="ARM-type_fold"/>
</dbReference>
<protein>
    <submittedName>
        <fullName evidence="1">Uncharacterized protein</fullName>
    </submittedName>
</protein>
<gene>
    <name evidence="1" type="ORF">EZS28_049069</name>
</gene>
<name>A0A5J4TAK4_9EUKA</name>
<dbReference type="Gene3D" id="1.25.10.10">
    <property type="entry name" value="Leucine-rich Repeat Variant"/>
    <property type="match status" value="1"/>
</dbReference>
<reference evidence="1 2" key="1">
    <citation type="submission" date="2019-03" db="EMBL/GenBank/DDBJ databases">
        <title>Single cell metagenomics reveals metabolic interactions within the superorganism composed of flagellate Streblomastix strix and complex community of Bacteroidetes bacteria on its surface.</title>
        <authorList>
            <person name="Treitli S.C."/>
            <person name="Kolisko M."/>
            <person name="Husnik F."/>
            <person name="Keeling P."/>
            <person name="Hampl V."/>
        </authorList>
    </citation>
    <scope>NUCLEOTIDE SEQUENCE [LARGE SCALE GENOMIC DNA]</scope>
    <source>
        <strain evidence="1">ST1C</strain>
    </source>
</reference>
<dbReference type="InterPro" id="IPR011989">
    <property type="entry name" value="ARM-like"/>
</dbReference>
<dbReference type="EMBL" id="SNRW01034667">
    <property type="protein sequence ID" value="KAA6355404.1"/>
    <property type="molecule type" value="Genomic_DNA"/>
</dbReference>
<evidence type="ECO:0000313" key="1">
    <source>
        <dbReference type="EMBL" id="KAA6355404.1"/>
    </source>
</evidence>
<dbReference type="Proteomes" id="UP000324800">
    <property type="component" value="Unassembled WGS sequence"/>
</dbReference>
<comment type="caution">
    <text evidence="1">The sequence shown here is derived from an EMBL/GenBank/DDBJ whole genome shotgun (WGS) entry which is preliminary data.</text>
</comment>
<dbReference type="AlphaFoldDB" id="A0A5J4TAK4"/>
<feature type="non-terminal residue" evidence="1">
    <location>
        <position position="1"/>
    </location>
</feature>
<accession>A0A5J4TAK4</accession>
<organism evidence="1 2">
    <name type="scientific">Streblomastix strix</name>
    <dbReference type="NCBI Taxonomy" id="222440"/>
    <lineage>
        <taxon>Eukaryota</taxon>
        <taxon>Metamonada</taxon>
        <taxon>Preaxostyla</taxon>
        <taxon>Oxymonadida</taxon>
        <taxon>Streblomastigidae</taxon>
        <taxon>Streblomastix</taxon>
    </lineage>
</organism>
<evidence type="ECO:0000313" key="2">
    <source>
        <dbReference type="Proteomes" id="UP000324800"/>
    </source>
</evidence>
<sequence length="349" mass="39769">QVLSNIFETRDLSTITPPFIEAFQCVTSQCSLELINLIYIKKNPYPGLFRLLEHIQFEIVLLAIRSIGSMLLCGLNGFKDSEPNLHFESIESINGIKKFFSLFKKTKDKQLKDKLSICIGILFHAKEISDINIQKEVISHLKSIIDDSDELTRDSSILAIACLARNQENRAEIMKGINMKSIVEKLRKPYEGTLEQKKEIQNKQEGKCNLLNMILDVRNDDDLRKTIINSGIVDSLFFIFDTRDLSSITFPYISVIQQLSADCSDEVKLLLYSKKPYPYLLRLLNHSDNEVLEQTINSIHNILLAGSNTTSSSSLHPHFDQMSTYGGIEKLYSLFKRTDINKEIKARAA</sequence>
<feature type="non-terminal residue" evidence="1">
    <location>
        <position position="349"/>
    </location>
</feature>